<dbReference type="SUPFAM" id="SSF49854">
    <property type="entry name" value="Spermadhesin, CUB domain"/>
    <property type="match status" value="1"/>
</dbReference>
<keyword evidence="2" id="KW-1185">Reference proteome</keyword>
<evidence type="ECO:0000313" key="2">
    <source>
        <dbReference type="Proteomes" id="UP000316079"/>
    </source>
</evidence>
<name>A0A553R8L6_9TELE</name>
<dbReference type="Gene3D" id="2.60.120.290">
    <property type="entry name" value="Spermadhesin, CUB domain"/>
    <property type="match status" value="1"/>
</dbReference>
<dbReference type="Proteomes" id="UP000316079">
    <property type="component" value="Unassembled WGS sequence"/>
</dbReference>
<organism evidence="1 2">
    <name type="scientific">Danionella cerebrum</name>
    <dbReference type="NCBI Taxonomy" id="2873325"/>
    <lineage>
        <taxon>Eukaryota</taxon>
        <taxon>Metazoa</taxon>
        <taxon>Chordata</taxon>
        <taxon>Craniata</taxon>
        <taxon>Vertebrata</taxon>
        <taxon>Euteleostomi</taxon>
        <taxon>Actinopterygii</taxon>
        <taxon>Neopterygii</taxon>
        <taxon>Teleostei</taxon>
        <taxon>Ostariophysi</taxon>
        <taxon>Cypriniformes</taxon>
        <taxon>Danionidae</taxon>
        <taxon>Danioninae</taxon>
        <taxon>Danionella</taxon>
    </lineage>
</organism>
<evidence type="ECO:0000313" key="1">
    <source>
        <dbReference type="EMBL" id="TRY98525.1"/>
    </source>
</evidence>
<evidence type="ECO:0008006" key="3">
    <source>
        <dbReference type="Google" id="ProtNLM"/>
    </source>
</evidence>
<proteinExistence type="predicted"/>
<protein>
    <recommendedName>
        <fullName evidence="3">CUB domain-containing protein</fullName>
    </recommendedName>
</protein>
<accession>A0A553R8L6</accession>
<reference evidence="1 2" key="1">
    <citation type="journal article" date="2019" name="Sci. Data">
        <title>Hybrid genome assembly and annotation of Danionella translucida.</title>
        <authorList>
            <person name="Kadobianskyi M."/>
            <person name="Schulze L."/>
            <person name="Schuelke M."/>
            <person name="Judkewitz B."/>
        </authorList>
    </citation>
    <scope>NUCLEOTIDE SEQUENCE [LARGE SCALE GENOMIC DNA]</scope>
    <source>
        <strain evidence="1 2">Bolton</strain>
    </source>
</reference>
<sequence length="85" mass="9081">MPVAKAASQFNILLSDTLEDDVGHGATVGFQLPAPIVSTGPRLTLWLLSDYAVSGQGFKAFYEGKTLNVSSHFTARNVFSPSMCC</sequence>
<gene>
    <name evidence="1" type="ORF">DNTS_025144</name>
</gene>
<dbReference type="InterPro" id="IPR035914">
    <property type="entry name" value="Sperma_CUB_dom_sf"/>
</dbReference>
<comment type="caution">
    <text evidence="1">The sequence shown here is derived from an EMBL/GenBank/DDBJ whole genome shotgun (WGS) entry which is preliminary data.</text>
</comment>
<dbReference type="EMBL" id="SRMA01025158">
    <property type="protein sequence ID" value="TRY98525.1"/>
    <property type="molecule type" value="Genomic_DNA"/>
</dbReference>
<dbReference type="OrthoDB" id="431034at2759"/>
<dbReference type="STRING" id="623744.A0A553R8L6"/>
<dbReference type="AlphaFoldDB" id="A0A553R8L6"/>